<accession>A0AA48H994</accession>
<feature type="chain" id="PRO_5041228710" evidence="1">
    <location>
        <begin position="19"/>
        <end position="102"/>
    </location>
</feature>
<evidence type="ECO:0000256" key="1">
    <source>
        <dbReference type="SAM" id="SignalP"/>
    </source>
</evidence>
<dbReference type="RefSeq" id="WP_338275887.1">
    <property type="nucleotide sequence ID" value="NZ_AP027266.1"/>
</dbReference>
<dbReference type="Proteomes" id="UP001337723">
    <property type="component" value="Chromosome"/>
</dbReference>
<dbReference type="KEGG" id="rmai:MACH21_14100"/>
<feature type="signal peptide" evidence="1">
    <location>
        <begin position="1"/>
        <end position="18"/>
    </location>
</feature>
<gene>
    <name evidence="2" type="ORF">MACH21_14100</name>
</gene>
<proteinExistence type="predicted"/>
<protein>
    <submittedName>
        <fullName evidence="2">Uncharacterized protein</fullName>
    </submittedName>
</protein>
<dbReference type="AlphaFoldDB" id="A0AA48H994"/>
<sequence>MKGLIAAIGIVMVTPWMAQANGPQEVTVHARETDRRIACYRELHVPAQYDVEEILVTPAVQYYFRRANGIVELRETPAVYEERRTLVREARIVLREVACASR</sequence>
<organism evidence="2 3">
    <name type="scientific">Roseicyclus marinus</name>
    <dbReference type="NCBI Taxonomy" id="2161673"/>
    <lineage>
        <taxon>Bacteria</taxon>
        <taxon>Pseudomonadati</taxon>
        <taxon>Pseudomonadota</taxon>
        <taxon>Alphaproteobacteria</taxon>
        <taxon>Rhodobacterales</taxon>
        <taxon>Roseobacteraceae</taxon>
        <taxon>Roseicyclus</taxon>
    </lineage>
</organism>
<name>A0AA48H994_9RHOB</name>
<evidence type="ECO:0000313" key="2">
    <source>
        <dbReference type="EMBL" id="BDW85233.1"/>
    </source>
</evidence>
<reference evidence="2 3" key="1">
    <citation type="submission" date="2023-01" db="EMBL/GenBank/DDBJ databases">
        <title>Complete genome sequence of Roseicyclus marinus strain Dej080120_10.</title>
        <authorList>
            <person name="Ueki S."/>
            <person name="Maruyama F."/>
        </authorList>
    </citation>
    <scope>NUCLEOTIDE SEQUENCE [LARGE SCALE GENOMIC DNA]</scope>
    <source>
        <strain evidence="2 3">Dej080120_10</strain>
    </source>
</reference>
<dbReference type="EMBL" id="AP027266">
    <property type="protein sequence ID" value="BDW85233.1"/>
    <property type="molecule type" value="Genomic_DNA"/>
</dbReference>
<keyword evidence="1" id="KW-0732">Signal</keyword>
<keyword evidence="3" id="KW-1185">Reference proteome</keyword>
<evidence type="ECO:0000313" key="3">
    <source>
        <dbReference type="Proteomes" id="UP001337723"/>
    </source>
</evidence>